<dbReference type="SUPFAM" id="SSF46934">
    <property type="entry name" value="UBA-like"/>
    <property type="match status" value="1"/>
</dbReference>
<dbReference type="GO" id="GO:0043130">
    <property type="term" value="F:ubiquitin binding"/>
    <property type="evidence" value="ECO:0007669"/>
    <property type="project" value="InterPro"/>
</dbReference>
<dbReference type="AlphaFoldDB" id="A0A642UW80"/>
<organism evidence="4 5">
    <name type="scientific">Trichomonascus ciferrii</name>
    <dbReference type="NCBI Taxonomy" id="44093"/>
    <lineage>
        <taxon>Eukaryota</taxon>
        <taxon>Fungi</taxon>
        <taxon>Dikarya</taxon>
        <taxon>Ascomycota</taxon>
        <taxon>Saccharomycotina</taxon>
        <taxon>Dipodascomycetes</taxon>
        <taxon>Dipodascales</taxon>
        <taxon>Trichomonascaceae</taxon>
        <taxon>Trichomonascus</taxon>
        <taxon>Trichomonascus ciferrii complex</taxon>
    </lineage>
</organism>
<feature type="domain" description="CUE" evidence="2">
    <location>
        <begin position="518"/>
        <end position="561"/>
    </location>
</feature>
<reference evidence="4" key="1">
    <citation type="journal article" date="2019" name="G3 (Bethesda)">
        <title>Genome Assemblies of Two Rare Opportunistic Yeast Pathogens: Diutina rugosa (syn. Candida rugosa) and Trichomonascus ciferrii (syn. Candida ciferrii).</title>
        <authorList>
            <person name="Mixao V."/>
            <person name="Saus E."/>
            <person name="Hansen A.P."/>
            <person name="Lass-Florl C."/>
            <person name="Gabaldon T."/>
        </authorList>
    </citation>
    <scope>NUCLEOTIDE SEQUENCE</scope>
    <source>
        <strain evidence="4">CBS 4856</strain>
    </source>
</reference>
<dbReference type="PANTHER" id="PTHR23101:SF25">
    <property type="entry name" value="GTPASE-ACTIVATING PROTEIN AND VPS9 DOMAIN-CONTAINING PROTEIN 1"/>
    <property type="match status" value="1"/>
</dbReference>
<dbReference type="EMBL" id="SWFS01000392">
    <property type="protein sequence ID" value="KAA8906689.1"/>
    <property type="molecule type" value="Genomic_DNA"/>
</dbReference>
<dbReference type="CDD" id="cd14369">
    <property type="entry name" value="CUE_VPS9_like"/>
    <property type="match status" value="1"/>
</dbReference>
<dbReference type="Pfam" id="PF02204">
    <property type="entry name" value="VPS9"/>
    <property type="match status" value="1"/>
</dbReference>
<feature type="compositionally biased region" description="Pro residues" evidence="1">
    <location>
        <begin position="408"/>
        <end position="421"/>
    </location>
</feature>
<feature type="compositionally biased region" description="Polar residues" evidence="1">
    <location>
        <begin position="475"/>
        <end position="496"/>
    </location>
</feature>
<dbReference type="SMART" id="SM00167">
    <property type="entry name" value="VPS9"/>
    <property type="match status" value="1"/>
</dbReference>
<evidence type="ECO:0000256" key="1">
    <source>
        <dbReference type="SAM" id="MobiDB-lite"/>
    </source>
</evidence>
<feature type="compositionally biased region" description="Basic and acidic residues" evidence="1">
    <location>
        <begin position="1"/>
        <end position="10"/>
    </location>
</feature>
<comment type="caution">
    <text evidence="4">The sequence shown here is derived from an EMBL/GenBank/DDBJ whole genome shotgun (WGS) entry which is preliminary data.</text>
</comment>
<feature type="domain" description="VPS9" evidence="3">
    <location>
        <begin position="249"/>
        <end position="389"/>
    </location>
</feature>
<evidence type="ECO:0000313" key="5">
    <source>
        <dbReference type="Proteomes" id="UP000761534"/>
    </source>
</evidence>
<dbReference type="Gene3D" id="1.10.8.10">
    <property type="entry name" value="DNA helicase RuvA subunit, C-terminal domain"/>
    <property type="match status" value="1"/>
</dbReference>
<evidence type="ECO:0008006" key="6">
    <source>
        <dbReference type="Google" id="ProtNLM"/>
    </source>
</evidence>
<dbReference type="Gene3D" id="1.20.1050.80">
    <property type="entry name" value="VPS9 domain"/>
    <property type="match status" value="1"/>
</dbReference>
<evidence type="ECO:0000259" key="3">
    <source>
        <dbReference type="PROSITE" id="PS51205"/>
    </source>
</evidence>
<feature type="region of interest" description="Disordered" evidence="1">
    <location>
        <begin position="1"/>
        <end position="143"/>
    </location>
</feature>
<dbReference type="GO" id="GO:0031267">
    <property type="term" value="F:small GTPase binding"/>
    <property type="evidence" value="ECO:0007669"/>
    <property type="project" value="TreeGrafter"/>
</dbReference>
<dbReference type="Pfam" id="PF02845">
    <property type="entry name" value="CUE"/>
    <property type="match status" value="1"/>
</dbReference>
<dbReference type="Gene3D" id="1.10.246.120">
    <property type="match status" value="1"/>
</dbReference>
<feature type="compositionally biased region" description="Polar residues" evidence="1">
    <location>
        <begin position="113"/>
        <end position="123"/>
    </location>
</feature>
<sequence length="561" mass="63517">MASPDSERLQQTDTVGAEEEFPQFPVPPVKATQAVSDVSHPDTHDKNEMQAVLDQFDPLSVSERQQHSELADDRTNEKTTTANKQADDQTNTNSGFNDSHTQSMNEKIEPSTVAHSESDQQQPSEDHGHHHHRHGQQEEEQDKPFDFQRFLSQLRHKRADPIARYLKSFLSEFNKKTWTTAEQVKIIGDFRAFIANKMELCPPFSRLSENEFENAVEGMEKLVMNRLYSKTFSPEIPANNRADDHEEDVLRDRVLEEKMSIWHWIEGRHLDLADRFLRNGEAFVKLASDELVKITHYRAPRDKVICILNCCKVIFGLLRQTDSEESADGFLPILIYVVIKAQPKDLISNVNYIQRFRNPDRLGGEAGYYLSSLIGAISFIETLDRSQLSISDEEFERNVEQSVKSIAEPPPSPMPSVPPKPQTSLQDNPPETPERNSSPSLNPSSVLYNSAGIFKAPLKSLTKFFEETGSDSDQTESASDDTSAPVEQQPRDQMSPQELAARQVSAEEHEAQRIHQQEFESVSDTLSQMFPTLDREVIQDVLREKESRVGAAVDACLALVS</sequence>
<dbReference type="OrthoDB" id="300289at2759"/>
<dbReference type="PROSITE" id="PS51140">
    <property type="entry name" value="CUE"/>
    <property type="match status" value="1"/>
</dbReference>
<dbReference type="GO" id="GO:0005829">
    <property type="term" value="C:cytosol"/>
    <property type="evidence" value="ECO:0007669"/>
    <property type="project" value="TreeGrafter"/>
</dbReference>
<dbReference type="InterPro" id="IPR041804">
    <property type="entry name" value="Vps9_CUE"/>
</dbReference>
<dbReference type="PROSITE" id="PS51205">
    <property type="entry name" value="VPS9"/>
    <property type="match status" value="1"/>
</dbReference>
<dbReference type="InterPro" id="IPR003123">
    <property type="entry name" value="VPS9"/>
</dbReference>
<gene>
    <name evidence="4" type="ORF">TRICI_005112</name>
</gene>
<name>A0A642UW80_9ASCO</name>
<feature type="compositionally biased region" description="Polar residues" evidence="1">
    <location>
        <begin position="78"/>
        <end position="105"/>
    </location>
</feature>
<dbReference type="Proteomes" id="UP000761534">
    <property type="component" value="Unassembled WGS sequence"/>
</dbReference>
<dbReference type="Pfam" id="PF18151">
    <property type="entry name" value="DUF5601"/>
    <property type="match status" value="1"/>
</dbReference>
<feature type="compositionally biased region" description="Basic and acidic residues" evidence="1">
    <location>
        <begin position="64"/>
        <end position="77"/>
    </location>
</feature>
<dbReference type="InterPro" id="IPR003892">
    <property type="entry name" value="CUE"/>
</dbReference>
<dbReference type="VEuPathDB" id="FungiDB:TRICI_005112"/>
<feature type="compositionally biased region" description="Basic and acidic residues" evidence="1">
    <location>
        <begin position="39"/>
        <end position="48"/>
    </location>
</feature>
<keyword evidence="5" id="KW-1185">Reference proteome</keyword>
<accession>A0A642UW80</accession>
<protein>
    <recommendedName>
        <fullName evidence="6">VPS9 domain-containing protein</fullName>
    </recommendedName>
</protein>
<dbReference type="SMART" id="SM00546">
    <property type="entry name" value="CUE"/>
    <property type="match status" value="1"/>
</dbReference>
<evidence type="ECO:0000313" key="4">
    <source>
        <dbReference type="EMBL" id="KAA8906689.1"/>
    </source>
</evidence>
<proteinExistence type="predicted"/>
<dbReference type="PANTHER" id="PTHR23101">
    <property type="entry name" value="RAB GDP/GTP EXCHANGE FACTOR"/>
    <property type="match status" value="1"/>
</dbReference>
<dbReference type="GO" id="GO:0005085">
    <property type="term" value="F:guanyl-nucleotide exchange factor activity"/>
    <property type="evidence" value="ECO:0007669"/>
    <property type="project" value="InterPro"/>
</dbReference>
<evidence type="ECO:0000259" key="2">
    <source>
        <dbReference type="PROSITE" id="PS51140"/>
    </source>
</evidence>
<dbReference type="InterPro" id="IPR041545">
    <property type="entry name" value="DUF5601"/>
</dbReference>
<dbReference type="SUPFAM" id="SSF109993">
    <property type="entry name" value="VPS9 domain"/>
    <property type="match status" value="1"/>
</dbReference>
<dbReference type="GO" id="GO:0030139">
    <property type="term" value="C:endocytic vesicle"/>
    <property type="evidence" value="ECO:0007669"/>
    <property type="project" value="TreeGrafter"/>
</dbReference>
<feature type="region of interest" description="Disordered" evidence="1">
    <location>
        <begin position="468"/>
        <end position="496"/>
    </location>
</feature>
<dbReference type="InterPro" id="IPR045046">
    <property type="entry name" value="Vps9-like"/>
</dbReference>
<dbReference type="InterPro" id="IPR009060">
    <property type="entry name" value="UBA-like_sf"/>
</dbReference>
<dbReference type="GO" id="GO:0016192">
    <property type="term" value="P:vesicle-mediated transport"/>
    <property type="evidence" value="ECO:0007669"/>
    <property type="project" value="InterPro"/>
</dbReference>
<dbReference type="InterPro" id="IPR037191">
    <property type="entry name" value="VPS9_dom_sf"/>
</dbReference>
<feature type="region of interest" description="Disordered" evidence="1">
    <location>
        <begin position="399"/>
        <end position="444"/>
    </location>
</feature>